<dbReference type="PANTHER" id="PTHR23073">
    <property type="entry name" value="26S PROTEASOME REGULATORY SUBUNIT"/>
    <property type="match status" value="1"/>
</dbReference>
<dbReference type="Proteomes" id="UP000286415">
    <property type="component" value="Unassembled WGS sequence"/>
</dbReference>
<accession>A0A8T1MHH5</accession>
<evidence type="ECO:0000256" key="3">
    <source>
        <dbReference type="SAM" id="Coils"/>
    </source>
</evidence>
<dbReference type="FunFam" id="2.40.50.140:FF:000046">
    <property type="entry name" value="26S protease regulatory subunit 6B"/>
    <property type="match status" value="1"/>
</dbReference>
<feature type="coiled-coil region" evidence="3">
    <location>
        <begin position="55"/>
        <end position="82"/>
    </location>
</feature>
<dbReference type="Pfam" id="PF16450">
    <property type="entry name" value="Prot_ATP_ID_OB_C"/>
    <property type="match status" value="1"/>
</dbReference>
<dbReference type="GO" id="GO:0000502">
    <property type="term" value="C:proteasome complex"/>
    <property type="evidence" value="ECO:0007669"/>
    <property type="project" value="UniProtKB-KW"/>
</dbReference>
<evidence type="ECO:0000259" key="4">
    <source>
        <dbReference type="Pfam" id="PF16450"/>
    </source>
</evidence>
<organism evidence="5 6">
    <name type="scientific">Clonorchis sinensis</name>
    <name type="common">Chinese liver fluke</name>
    <dbReference type="NCBI Taxonomy" id="79923"/>
    <lineage>
        <taxon>Eukaryota</taxon>
        <taxon>Metazoa</taxon>
        <taxon>Spiralia</taxon>
        <taxon>Lophotrochozoa</taxon>
        <taxon>Platyhelminthes</taxon>
        <taxon>Trematoda</taxon>
        <taxon>Digenea</taxon>
        <taxon>Opisthorchiida</taxon>
        <taxon>Opisthorchiata</taxon>
        <taxon>Opisthorchiidae</taxon>
        <taxon>Clonorchis</taxon>
    </lineage>
</organism>
<keyword evidence="6" id="KW-1185">Reference proteome</keyword>
<keyword evidence="1" id="KW-0547">Nucleotide-binding</keyword>
<evidence type="ECO:0000313" key="5">
    <source>
        <dbReference type="EMBL" id="KAG5448827.1"/>
    </source>
</evidence>
<evidence type="ECO:0000256" key="2">
    <source>
        <dbReference type="ARBA" id="ARBA00022840"/>
    </source>
</evidence>
<name>A0A8T1MHH5_CLOSI</name>
<gene>
    <name evidence="5" type="ORF">CSKR_103523</name>
</gene>
<dbReference type="Gene3D" id="2.40.50.140">
    <property type="entry name" value="Nucleic acid-binding proteins"/>
    <property type="match status" value="1"/>
</dbReference>
<reference evidence="5 6" key="2">
    <citation type="journal article" date="2021" name="Genomics">
        <title>High-quality reference genome for Clonorchis sinensis.</title>
        <authorList>
            <person name="Young N.D."/>
            <person name="Stroehlein A.J."/>
            <person name="Kinkar L."/>
            <person name="Wang T."/>
            <person name="Sohn W.M."/>
            <person name="Chang B.C.H."/>
            <person name="Kaur P."/>
            <person name="Weisz D."/>
            <person name="Dudchenko O."/>
            <person name="Aiden E.L."/>
            <person name="Korhonen P.K."/>
            <person name="Gasser R.B."/>
        </authorList>
    </citation>
    <scope>NUCLEOTIDE SEQUENCE [LARGE SCALE GENOMIC DNA]</scope>
    <source>
        <strain evidence="5">Cs-k2</strain>
    </source>
</reference>
<keyword evidence="5" id="KW-0647">Proteasome</keyword>
<dbReference type="InterPro" id="IPR050221">
    <property type="entry name" value="26S_Proteasome_ATPase"/>
</dbReference>
<dbReference type="EMBL" id="NIRI02000042">
    <property type="protein sequence ID" value="KAG5448827.1"/>
    <property type="molecule type" value="Genomic_DNA"/>
</dbReference>
<sequence length="182" mass="20375">MEELGLLPPQTKELETPDVAAVNYNYIDPLQLSEDDLYVKLKNLKKQIEFIQIQEDYIKDEQKNLKKEYRHAQEEVKRIKSVPLVIGQFLEAVDQNTGILGSTTGSNYYVRILSTIDRELLKPGASVALHKHSNALVDVLPPEADSCIAMLQPGLSVFVLNSLNSKSDTGSYGTLYVSSKLH</sequence>
<dbReference type="AlphaFoldDB" id="A0A8T1MHH5"/>
<dbReference type="InterPro" id="IPR012340">
    <property type="entry name" value="NA-bd_OB-fold"/>
</dbReference>
<comment type="caution">
    <text evidence="5">The sequence shown here is derived from an EMBL/GenBank/DDBJ whole genome shotgun (WGS) entry which is preliminary data.</text>
</comment>
<evidence type="ECO:0000256" key="1">
    <source>
        <dbReference type="ARBA" id="ARBA00022741"/>
    </source>
</evidence>
<keyword evidence="2" id="KW-0067">ATP-binding</keyword>
<dbReference type="InterPro" id="IPR032501">
    <property type="entry name" value="Prot_ATP_ID_OB_2nd"/>
</dbReference>
<evidence type="ECO:0000313" key="6">
    <source>
        <dbReference type="Proteomes" id="UP000286415"/>
    </source>
</evidence>
<dbReference type="OrthoDB" id="10255768at2759"/>
<protein>
    <submittedName>
        <fullName evidence="5">26s proteasome regulatory subunit 6B</fullName>
    </submittedName>
</protein>
<keyword evidence="3" id="KW-0175">Coiled coil</keyword>
<proteinExistence type="predicted"/>
<reference evidence="5 6" key="1">
    <citation type="journal article" date="2018" name="Biotechnol. Adv.">
        <title>Improved genomic resources and new bioinformatic workflow for the carcinogenic parasite Clonorchis sinensis: Biotechnological implications.</title>
        <authorList>
            <person name="Wang D."/>
            <person name="Korhonen P.K."/>
            <person name="Gasser R.B."/>
            <person name="Young N.D."/>
        </authorList>
    </citation>
    <scope>NUCLEOTIDE SEQUENCE [LARGE SCALE GENOMIC DNA]</scope>
    <source>
        <strain evidence="5">Cs-k2</strain>
    </source>
</reference>
<dbReference type="GO" id="GO:0005524">
    <property type="term" value="F:ATP binding"/>
    <property type="evidence" value="ECO:0007669"/>
    <property type="project" value="UniProtKB-KW"/>
</dbReference>
<feature type="domain" description="Proteasomal ATPase second OB" evidence="4">
    <location>
        <begin position="86"/>
        <end position="141"/>
    </location>
</feature>